<dbReference type="EMBL" id="NMVQ01000006">
    <property type="protein sequence ID" value="OYO23959.1"/>
    <property type="molecule type" value="Genomic_DNA"/>
</dbReference>
<dbReference type="PANTHER" id="PTHR12286:SF5">
    <property type="entry name" value="SACCHAROPINE DEHYDROGENASE-LIKE OXIDOREDUCTASE"/>
    <property type="match status" value="1"/>
</dbReference>
<accession>A0A255H8N8</accession>
<dbReference type="InterPro" id="IPR036291">
    <property type="entry name" value="NAD(P)-bd_dom_sf"/>
</dbReference>
<dbReference type="Pfam" id="PF03435">
    <property type="entry name" value="Sacchrp_dh_NADP"/>
    <property type="match status" value="1"/>
</dbReference>
<dbReference type="Proteomes" id="UP000216311">
    <property type="component" value="Unassembled WGS sequence"/>
</dbReference>
<dbReference type="InterPro" id="IPR005097">
    <property type="entry name" value="Sacchrp_dh_NADP-bd"/>
</dbReference>
<dbReference type="SUPFAM" id="SSF51735">
    <property type="entry name" value="NAD(P)-binding Rossmann-fold domains"/>
    <property type="match status" value="1"/>
</dbReference>
<sequence length="393" mass="40896">MQRTHDLTIFGATGFVGRLIAAHLATDPGELRIALAGRSRDRLEALRRELAVDWPLVVADTAQPTTLAAMARDTTAVLSTVGPYTDSGMALVGACAEAGTHYCDLTGEAIFVADSIAAFDELAHDTGAAIVHSCGFDSVPSDLSVHLARGLADADGAGHPVGSVLTVTKLAGGFSGGTLASMRGQFAAAAADPERARLVGNEYALCPGTPPRRGEVLLESSNHGYTGPFVMGPYNRQLVHRSDQLASDGTVRLQHRERLATGRGPQGLVRAAGMIAALGAATVGFSTRALSPALDRVLPAPGDGPSPEQRERGRFRMETEVTTSTGARYRSVAADDRDPGYDSTAVMIGEAGRLLATGRAERAGVLTPATALGDALVERLRANGFTLTCERVG</sequence>
<reference evidence="2 3" key="1">
    <citation type="submission" date="2017-07" db="EMBL/GenBank/DDBJ databases">
        <title>Draft whole genome sequences of clinical Proprionibacteriaceae strains.</title>
        <authorList>
            <person name="Bernier A.-M."/>
            <person name="Bernard K."/>
            <person name="Domingo M.-C."/>
        </authorList>
    </citation>
    <scope>NUCLEOTIDE SEQUENCE [LARGE SCALE GENOMIC DNA]</scope>
    <source>
        <strain evidence="2 3">NML 130396</strain>
    </source>
</reference>
<dbReference type="AlphaFoldDB" id="A0A255H8N8"/>
<feature type="domain" description="Saccharopine dehydrogenase NADP binding" evidence="1">
    <location>
        <begin position="9"/>
        <end position="130"/>
    </location>
</feature>
<dbReference type="InterPro" id="IPR051276">
    <property type="entry name" value="Saccharopine_DH-like_oxidrdct"/>
</dbReference>
<dbReference type="OrthoDB" id="4369409at2"/>
<evidence type="ECO:0000259" key="1">
    <source>
        <dbReference type="Pfam" id="PF03435"/>
    </source>
</evidence>
<evidence type="ECO:0000313" key="3">
    <source>
        <dbReference type="Proteomes" id="UP000216311"/>
    </source>
</evidence>
<dbReference type="Gene3D" id="3.40.50.720">
    <property type="entry name" value="NAD(P)-binding Rossmann-like Domain"/>
    <property type="match status" value="1"/>
</dbReference>
<keyword evidence="3" id="KW-1185">Reference proteome</keyword>
<evidence type="ECO:0000313" key="2">
    <source>
        <dbReference type="EMBL" id="OYO23959.1"/>
    </source>
</evidence>
<dbReference type="GO" id="GO:0009247">
    <property type="term" value="P:glycolipid biosynthetic process"/>
    <property type="evidence" value="ECO:0007669"/>
    <property type="project" value="TreeGrafter"/>
</dbReference>
<name>A0A255H8N8_9ACTN</name>
<dbReference type="GO" id="GO:0005886">
    <property type="term" value="C:plasma membrane"/>
    <property type="evidence" value="ECO:0007669"/>
    <property type="project" value="TreeGrafter"/>
</dbReference>
<dbReference type="PANTHER" id="PTHR12286">
    <property type="entry name" value="SACCHAROPINE DEHYDROGENASE-LIKE OXIDOREDUCTASE"/>
    <property type="match status" value="1"/>
</dbReference>
<proteinExistence type="predicted"/>
<organism evidence="2 3">
    <name type="scientific">Enemella dayhoffiae</name>
    <dbReference type="NCBI Taxonomy" id="2016507"/>
    <lineage>
        <taxon>Bacteria</taxon>
        <taxon>Bacillati</taxon>
        <taxon>Actinomycetota</taxon>
        <taxon>Actinomycetes</taxon>
        <taxon>Propionibacteriales</taxon>
        <taxon>Propionibacteriaceae</taxon>
        <taxon>Enemella</taxon>
    </lineage>
</organism>
<dbReference type="RefSeq" id="WP_094363141.1">
    <property type="nucleotide sequence ID" value="NZ_NMVQ01000006.1"/>
</dbReference>
<gene>
    <name evidence="2" type="ORF">CGZ93_05495</name>
</gene>
<comment type="caution">
    <text evidence="2">The sequence shown here is derived from an EMBL/GenBank/DDBJ whole genome shotgun (WGS) entry which is preliminary data.</text>
</comment>
<protein>
    <submittedName>
        <fullName evidence="2">Enoyl-ACP reductase</fullName>
    </submittedName>
</protein>